<evidence type="ECO:0000256" key="5">
    <source>
        <dbReference type="ARBA" id="ARBA00023242"/>
    </source>
</evidence>
<name>A0A4Y9ZGT8_9AGAM</name>
<accession>A0A4Y9ZGT8</accession>
<sequence length="323" mass="36317">STYTMLVRAYKLRHFVDEFVLKMFWAEKNNAAKAKLEQLRLSPEECKHAKLFTVLLSFADNAQQEFSSDQYPSLTLALPALEGLHHVWSECYDDEKYTAFRPALAATINTIKSYYDLTSENSAYMISMVLDPGEKMQHFAKNWSDDEQRSVSERTKDISATMPDPIATPVATPAWEREFNKYISGDLEDIPAEMSLVTWWGVNAPRYPVWASLARDYLAIMASSVSSEHAFSSAGITITKRRNRLKADVVEALQGLKCALKRNLLVRVSGPSSVIEEQLEVKQEAESALEDSATAMALESDDNTVVLVLDLDSDAEEEDEISH</sequence>
<dbReference type="InterPro" id="IPR012337">
    <property type="entry name" value="RNaseH-like_sf"/>
</dbReference>
<dbReference type="GO" id="GO:0005634">
    <property type="term" value="C:nucleus"/>
    <property type="evidence" value="ECO:0007669"/>
    <property type="project" value="UniProtKB-SubCell"/>
</dbReference>
<dbReference type="Proteomes" id="UP000298061">
    <property type="component" value="Unassembled WGS sequence"/>
</dbReference>
<evidence type="ECO:0000313" key="7">
    <source>
        <dbReference type="EMBL" id="TFY73043.1"/>
    </source>
</evidence>
<evidence type="ECO:0000256" key="3">
    <source>
        <dbReference type="ARBA" id="ARBA00022771"/>
    </source>
</evidence>
<organism evidence="7 8">
    <name type="scientific">Hericium alpestre</name>
    <dbReference type="NCBI Taxonomy" id="135208"/>
    <lineage>
        <taxon>Eukaryota</taxon>
        <taxon>Fungi</taxon>
        <taxon>Dikarya</taxon>
        <taxon>Basidiomycota</taxon>
        <taxon>Agaricomycotina</taxon>
        <taxon>Agaricomycetes</taxon>
        <taxon>Russulales</taxon>
        <taxon>Hericiaceae</taxon>
        <taxon>Hericium</taxon>
    </lineage>
</organism>
<comment type="subcellular location">
    <subcellularLocation>
        <location evidence="1">Nucleus</location>
    </subcellularLocation>
</comment>
<dbReference type="InterPro" id="IPR008906">
    <property type="entry name" value="HATC_C_dom"/>
</dbReference>
<evidence type="ECO:0000256" key="4">
    <source>
        <dbReference type="ARBA" id="ARBA00022833"/>
    </source>
</evidence>
<dbReference type="AlphaFoldDB" id="A0A4Y9ZGT8"/>
<keyword evidence="2" id="KW-0479">Metal-binding</keyword>
<evidence type="ECO:0000313" key="8">
    <source>
        <dbReference type="Proteomes" id="UP000298061"/>
    </source>
</evidence>
<dbReference type="PANTHER" id="PTHR46481:SF10">
    <property type="entry name" value="ZINC FINGER BED DOMAIN-CONTAINING PROTEIN 39"/>
    <property type="match status" value="1"/>
</dbReference>
<dbReference type="EMBL" id="SFCI01003405">
    <property type="protein sequence ID" value="TFY73043.1"/>
    <property type="molecule type" value="Genomic_DNA"/>
</dbReference>
<evidence type="ECO:0000259" key="6">
    <source>
        <dbReference type="Pfam" id="PF05699"/>
    </source>
</evidence>
<reference evidence="7 8" key="1">
    <citation type="submission" date="2019-02" db="EMBL/GenBank/DDBJ databases">
        <title>Genome sequencing of the rare red list fungi Hericium alpestre (H. flagellum).</title>
        <authorList>
            <person name="Buettner E."/>
            <person name="Kellner H."/>
        </authorList>
    </citation>
    <scope>NUCLEOTIDE SEQUENCE [LARGE SCALE GENOMIC DNA]</scope>
    <source>
        <strain evidence="7 8">DSM 108284</strain>
    </source>
</reference>
<protein>
    <recommendedName>
        <fullName evidence="6">HAT C-terminal dimerisation domain-containing protein</fullName>
    </recommendedName>
</protein>
<dbReference type="PANTHER" id="PTHR46481">
    <property type="entry name" value="ZINC FINGER BED DOMAIN-CONTAINING PROTEIN 4"/>
    <property type="match status" value="1"/>
</dbReference>
<dbReference type="STRING" id="135208.A0A4Y9ZGT8"/>
<dbReference type="OrthoDB" id="3243659at2759"/>
<keyword evidence="5" id="KW-0539">Nucleus</keyword>
<feature type="non-terminal residue" evidence="7">
    <location>
        <position position="1"/>
    </location>
</feature>
<keyword evidence="3" id="KW-0863">Zinc-finger</keyword>
<dbReference type="SUPFAM" id="SSF53098">
    <property type="entry name" value="Ribonuclease H-like"/>
    <property type="match status" value="1"/>
</dbReference>
<comment type="caution">
    <text evidence="7">The sequence shown here is derived from an EMBL/GenBank/DDBJ whole genome shotgun (WGS) entry which is preliminary data.</text>
</comment>
<evidence type="ECO:0000256" key="1">
    <source>
        <dbReference type="ARBA" id="ARBA00004123"/>
    </source>
</evidence>
<dbReference type="GO" id="GO:0046983">
    <property type="term" value="F:protein dimerization activity"/>
    <property type="evidence" value="ECO:0007669"/>
    <property type="project" value="InterPro"/>
</dbReference>
<evidence type="ECO:0000256" key="2">
    <source>
        <dbReference type="ARBA" id="ARBA00022723"/>
    </source>
</evidence>
<dbReference type="Pfam" id="PF05699">
    <property type="entry name" value="Dimer_Tnp_hAT"/>
    <property type="match status" value="1"/>
</dbReference>
<keyword evidence="4" id="KW-0862">Zinc</keyword>
<gene>
    <name evidence="7" type="ORF">EWM64_g10969</name>
</gene>
<feature type="domain" description="HAT C-terminal dimerisation" evidence="6">
    <location>
        <begin position="178"/>
        <end position="256"/>
    </location>
</feature>
<dbReference type="InterPro" id="IPR052035">
    <property type="entry name" value="ZnF_BED_domain_contain"/>
</dbReference>
<proteinExistence type="predicted"/>
<dbReference type="GO" id="GO:0008270">
    <property type="term" value="F:zinc ion binding"/>
    <property type="evidence" value="ECO:0007669"/>
    <property type="project" value="UniProtKB-KW"/>
</dbReference>
<keyword evidence="8" id="KW-1185">Reference proteome</keyword>